<organism evidence="1 2">
    <name type="scientific">Panicum hallii var. hallii</name>
    <dbReference type="NCBI Taxonomy" id="1504633"/>
    <lineage>
        <taxon>Eukaryota</taxon>
        <taxon>Viridiplantae</taxon>
        <taxon>Streptophyta</taxon>
        <taxon>Embryophyta</taxon>
        <taxon>Tracheophyta</taxon>
        <taxon>Spermatophyta</taxon>
        <taxon>Magnoliopsida</taxon>
        <taxon>Liliopsida</taxon>
        <taxon>Poales</taxon>
        <taxon>Poaceae</taxon>
        <taxon>PACMAD clade</taxon>
        <taxon>Panicoideae</taxon>
        <taxon>Panicodae</taxon>
        <taxon>Paniceae</taxon>
        <taxon>Panicinae</taxon>
        <taxon>Panicum</taxon>
        <taxon>Panicum sect. Panicum</taxon>
    </lineage>
</organism>
<sequence>MADGPPAGGDGGVHYVNENQFKNIKLSIGALGNTIFERGQEPQRHGEH</sequence>
<accession>A0A2T7E8Q5</accession>
<dbReference type="AlphaFoldDB" id="A0A2T7E8Q5"/>
<reference evidence="1 2" key="1">
    <citation type="submission" date="2018-04" db="EMBL/GenBank/DDBJ databases">
        <title>WGS assembly of Panicum hallii var. hallii HAL2.</title>
        <authorList>
            <person name="Lovell J."/>
            <person name="Jenkins J."/>
            <person name="Lowry D."/>
            <person name="Mamidi S."/>
            <person name="Sreedasyam A."/>
            <person name="Weng X."/>
            <person name="Barry K."/>
            <person name="Bonette J."/>
            <person name="Campitelli B."/>
            <person name="Daum C."/>
            <person name="Gordon S."/>
            <person name="Gould B."/>
            <person name="Lipzen A."/>
            <person name="MacQueen A."/>
            <person name="Palacio-Mejia J."/>
            <person name="Plott C."/>
            <person name="Shakirov E."/>
            <person name="Shu S."/>
            <person name="Yoshinaga Y."/>
            <person name="Zane M."/>
            <person name="Rokhsar D."/>
            <person name="Grimwood J."/>
            <person name="Schmutz J."/>
            <person name="Juenger T."/>
        </authorList>
    </citation>
    <scope>NUCLEOTIDE SEQUENCE [LARGE SCALE GENOMIC DNA]</scope>
    <source>
        <strain evidence="2">cv. HAL2</strain>
    </source>
</reference>
<dbReference type="Gramene" id="PUZ64210">
    <property type="protein sequence ID" value="PUZ64210"/>
    <property type="gene ID" value="GQ55_3G125100"/>
</dbReference>
<dbReference type="Proteomes" id="UP000244336">
    <property type="component" value="Chromosome 3"/>
</dbReference>
<proteinExistence type="predicted"/>
<protein>
    <submittedName>
        <fullName evidence="1">Uncharacterized protein</fullName>
    </submittedName>
</protein>
<dbReference type="EMBL" id="CM009751">
    <property type="protein sequence ID" value="PUZ64210.1"/>
    <property type="molecule type" value="Genomic_DNA"/>
</dbReference>
<gene>
    <name evidence="1" type="ORF">GQ55_3G125100</name>
</gene>
<name>A0A2T7E8Q5_9POAL</name>
<evidence type="ECO:0000313" key="1">
    <source>
        <dbReference type="EMBL" id="PUZ64210.1"/>
    </source>
</evidence>
<keyword evidence="2" id="KW-1185">Reference proteome</keyword>
<evidence type="ECO:0000313" key="2">
    <source>
        <dbReference type="Proteomes" id="UP000244336"/>
    </source>
</evidence>